<evidence type="ECO:0008006" key="3">
    <source>
        <dbReference type="Google" id="ProtNLM"/>
    </source>
</evidence>
<name>A0A7W7ZCG5_9BACT</name>
<gene>
    <name evidence="1" type="ORF">HDF16_001962</name>
</gene>
<dbReference type="InterPro" id="IPR036179">
    <property type="entry name" value="Ig-like_dom_sf"/>
</dbReference>
<dbReference type="SUPFAM" id="SSF51126">
    <property type="entry name" value="Pectin lyase-like"/>
    <property type="match status" value="1"/>
</dbReference>
<dbReference type="Gene3D" id="2.60.40.10">
    <property type="entry name" value="Immunoglobulins"/>
    <property type="match status" value="1"/>
</dbReference>
<protein>
    <recommendedName>
        <fullName evidence="3">Parallel beta helix pectate lyase-like protein</fullName>
    </recommendedName>
</protein>
<organism evidence="1 2">
    <name type="scientific">Granulicella aggregans</name>
    <dbReference type="NCBI Taxonomy" id="474949"/>
    <lineage>
        <taxon>Bacteria</taxon>
        <taxon>Pseudomonadati</taxon>
        <taxon>Acidobacteriota</taxon>
        <taxon>Terriglobia</taxon>
        <taxon>Terriglobales</taxon>
        <taxon>Acidobacteriaceae</taxon>
        <taxon>Granulicella</taxon>
    </lineage>
</organism>
<accession>A0A7W7ZCG5</accession>
<dbReference type="PANTHER" id="PTHR36453">
    <property type="entry name" value="SECRETED PROTEIN-RELATED"/>
    <property type="match status" value="1"/>
</dbReference>
<comment type="caution">
    <text evidence="1">The sequence shown here is derived from an EMBL/GenBank/DDBJ whole genome shotgun (WGS) entry which is preliminary data.</text>
</comment>
<evidence type="ECO:0000313" key="1">
    <source>
        <dbReference type="EMBL" id="MBB5057277.1"/>
    </source>
</evidence>
<proteinExistence type="predicted"/>
<dbReference type="RefSeq" id="WP_184215892.1">
    <property type="nucleotide sequence ID" value="NZ_JACHIP010000002.1"/>
</dbReference>
<reference evidence="1 2" key="1">
    <citation type="submission" date="2020-08" db="EMBL/GenBank/DDBJ databases">
        <title>Genomic Encyclopedia of Type Strains, Phase IV (KMG-V): Genome sequencing to study the core and pangenomes of soil and plant-associated prokaryotes.</title>
        <authorList>
            <person name="Whitman W."/>
        </authorList>
    </citation>
    <scope>NUCLEOTIDE SEQUENCE [LARGE SCALE GENOMIC DNA]</scope>
    <source>
        <strain evidence="1 2">M8UP14</strain>
    </source>
</reference>
<dbReference type="Proteomes" id="UP000540989">
    <property type="component" value="Unassembled WGS sequence"/>
</dbReference>
<dbReference type="InterPro" id="IPR006626">
    <property type="entry name" value="PbH1"/>
</dbReference>
<dbReference type="AlphaFoldDB" id="A0A7W7ZCG5"/>
<dbReference type="InterPro" id="IPR011050">
    <property type="entry name" value="Pectin_lyase_fold/virulence"/>
</dbReference>
<dbReference type="EMBL" id="JACHIP010000002">
    <property type="protein sequence ID" value="MBB5057277.1"/>
    <property type="molecule type" value="Genomic_DNA"/>
</dbReference>
<evidence type="ECO:0000313" key="2">
    <source>
        <dbReference type="Proteomes" id="UP000540989"/>
    </source>
</evidence>
<dbReference type="PANTHER" id="PTHR36453:SF1">
    <property type="entry name" value="RIGHT HANDED BETA HELIX DOMAIN-CONTAINING PROTEIN"/>
    <property type="match status" value="1"/>
</dbReference>
<dbReference type="Gene3D" id="2.160.20.10">
    <property type="entry name" value="Single-stranded right-handed beta-helix, Pectin lyase-like"/>
    <property type="match status" value="2"/>
</dbReference>
<dbReference type="SMART" id="SM00710">
    <property type="entry name" value="PbH1"/>
    <property type="match status" value="5"/>
</dbReference>
<dbReference type="InterPro" id="IPR012334">
    <property type="entry name" value="Pectin_lyas_fold"/>
</dbReference>
<dbReference type="SUPFAM" id="SSF48726">
    <property type="entry name" value="Immunoglobulin"/>
    <property type="match status" value="1"/>
</dbReference>
<keyword evidence="2" id="KW-1185">Reference proteome</keyword>
<sequence>MNVCLDVLRLWLSKLFLPFAGLNLLLLSGCGSGVHCYNPPTITNQSLDESVDSGSPAIFTVAAIGTGVLSYQWQKNGVPITGATQPGYTIPATVLSDSGSSFNVVISSALGTARSLPAKLNVVHVQAPQTSFVAMTGSDSSPGTIDQPYKTIQHCAETMTAGGSCEIRAGVYYETVKPNDAITITAYQLEVVTIDGSDPVKGWTLDHGAIYKSTVTLNADDTNQLFVGADMMTEARWPNGDDLFNVNWAKAGDGTGSTEIVDSGLPKIDWTGAKVHSWGGTDPFSHQTGVITSSANGRVGIDMGQTGTCPYICPSAGGYYYLYGSLGALDAEREWFYDSSASTLYFMAPGGVNPDSLDVRSKVRPYAFDLRGKTEITVSNIRLFASSIVMDEHSSKNTIDRMTVTYPSHFTSLPVAADDPNGSNFSFLQVHEADTGIILDGTDNMLANSIVSFSAGAGIAVEGTGNTIVNNLIQNVGYVGNYASGIDLDGENNSILYNTVSNSGRHALIVSGDQNEDIGFNNFFNGMLLSRDGAEIYACCRQQASGTRIHHNWIHDTKAIISGQGDSIAMTGIGFDNGSGGFRADQNILWDNHVYNILVNGASTSSPNNNQIANNSVPDSSSEGRLAIIYVESCASTKVADNKLVVKIELNSNKTACNVVNNGPHSAGATEMSSSTRVGCNFMGCSSNRPPVILDGGSVTGCPVSGTN</sequence>
<dbReference type="InterPro" id="IPR013783">
    <property type="entry name" value="Ig-like_fold"/>
</dbReference>